<sequence length="126" mass="13580">MSDARPSSGIWDSIPLSGSTHVNFTEKTHDSLSSLRSCLKAALIPADSSAHSLTPFSEPREVYIDSCSSQDIPVAPPSTPEPFLVQSSSPSASPGEDQPENVSAADNHTLLHQLVLERLRQEMQLL</sequence>
<dbReference type="EMBL" id="JANIEX010000206">
    <property type="protein sequence ID" value="KAJ3571020.1"/>
    <property type="molecule type" value="Genomic_DNA"/>
</dbReference>
<feature type="region of interest" description="Disordered" evidence="1">
    <location>
        <begin position="69"/>
        <end position="106"/>
    </location>
</feature>
<reference evidence="2" key="1">
    <citation type="submission" date="2022-07" db="EMBL/GenBank/DDBJ databases">
        <title>Genome Sequence of Leucocoprinus birnbaumii.</title>
        <authorList>
            <person name="Buettner E."/>
        </authorList>
    </citation>
    <scope>NUCLEOTIDE SEQUENCE</scope>
    <source>
        <strain evidence="2">VT141</strain>
    </source>
</reference>
<evidence type="ECO:0000256" key="1">
    <source>
        <dbReference type="SAM" id="MobiDB-lite"/>
    </source>
</evidence>
<proteinExistence type="predicted"/>
<accession>A0AAD5YTC0</accession>
<comment type="caution">
    <text evidence="2">The sequence shown here is derived from an EMBL/GenBank/DDBJ whole genome shotgun (WGS) entry which is preliminary data.</text>
</comment>
<organism evidence="2 3">
    <name type="scientific">Leucocoprinus birnbaumii</name>
    <dbReference type="NCBI Taxonomy" id="56174"/>
    <lineage>
        <taxon>Eukaryota</taxon>
        <taxon>Fungi</taxon>
        <taxon>Dikarya</taxon>
        <taxon>Basidiomycota</taxon>
        <taxon>Agaricomycotina</taxon>
        <taxon>Agaricomycetes</taxon>
        <taxon>Agaricomycetidae</taxon>
        <taxon>Agaricales</taxon>
        <taxon>Agaricineae</taxon>
        <taxon>Agaricaceae</taxon>
        <taxon>Leucocoprinus</taxon>
    </lineage>
</organism>
<name>A0AAD5YTC0_9AGAR</name>
<keyword evidence="3" id="KW-1185">Reference proteome</keyword>
<dbReference type="AlphaFoldDB" id="A0AAD5YTC0"/>
<evidence type="ECO:0000313" key="2">
    <source>
        <dbReference type="EMBL" id="KAJ3571020.1"/>
    </source>
</evidence>
<protein>
    <submittedName>
        <fullName evidence="2">Uncharacterized protein</fullName>
    </submittedName>
</protein>
<dbReference type="Proteomes" id="UP001213000">
    <property type="component" value="Unassembled WGS sequence"/>
</dbReference>
<evidence type="ECO:0000313" key="3">
    <source>
        <dbReference type="Proteomes" id="UP001213000"/>
    </source>
</evidence>
<gene>
    <name evidence="2" type="ORF">NP233_g4026</name>
</gene>